<protein>
    <recommendedName>
        <fullName evidence="1">FBD domain-containing protein</fullName>
    </recommendedName>
</protein>
<evidence type="ECO:0000259" key="1">
    <source>
        <dbReference type="Pfam" id="PF08387"/>
    </source>
</evidence>
<feature type="domain" description="FBD" evidence="1">
    <location>
        <begin position="22"/>
        <end position="66"/>
    </location>
</feature>
<evidence type="ECO:0000313" key="3">
    <source>
        <dbReference type="Proteomes" id="UP001341840"/>
    </source>
</evidence>
<dbReference type="Pfam" id="PF08387">
    <property type="entry name" value="FBD"/>
    <property type="match status" value="1"/>
</dbReference>
<reference evidence="2 3" key="1">
    <citation type="journal article" date="2023" name="Plants (Basel)">
        <title>Bridging the Gap: Combining Genomics and Transcriptomics Approaches to Understand Stylosanthes scabra, an Orphan Legume from the Brazilian Caatinga.</title>
        <authorList>
            <person name="Ferreira-Neto J.R.C."/>
            <person name="da Silva M.D."/>
            <person name="Binneck E."/>
            <person name="de Melo N.F."/>
            <person name="da Silva R.H."/>
            <person name="de Melo A.L.T.M."/>
            <person name="Pandolfi V."/>
            <person name="Bustamante F.O."/>
            <person name="Brasileiro-Vidal A.C."/>
            <person name="Benko-Iseppon A.M."/>
        </authorList>
    </citation>
    <scope>NUCLEOTIDE SEQUENCE [LARGE SCALE GENOMIC DNA]</scope>
    <source>
        <tissue evidence="2">Leaves</tissue>
    </source>
</reference>
<dbReference type="EMBL" id="JASCZI010271869">
    <property type="protein sequence ID" value="MED6216112.1"/>
    <property type="molecule type" value="Genomic_DNA"/>
</dbReference>
<keyword evidence="3" id="KW-1185">Reference proteome</keyword>
<gene>
    <name evidence="2" type="ORF">PIB30_004598</name>
</gene>
<evidence type="ECO:0000313" key="2">
    <source>
        <dbReference type="EMBL" id="MED6216112.1"/>
    </source>
</evidence>
<dbReference type="Proteomes" id="UP001341840">
    <property type="component" value="Unassembled WGS sequence"/>
</dbReference>
<proteinExistence type="predicted"/>
<comment type="caution">
    <text evidence="2">The sequence shown here is derived from an EMBL/GenBank/DDBJ whole genome shotgun (WGS) entry which is preliminary data.</text>
</comment>
<dbReference type="InterPro" id="IPR006566">
    <property type="entry name" value="FBD"/>
</dbReference>
<organism evidence="2 3">
    <name type="scientific">Stylosanthes scabra</name>
    <dbReference type="NCBI Taxonomy" id="79078"/>
    <lineage>
        <taxon>Eukaryota</taxon>
        <taxon>Viridiplantae</taxon>
        <taxon>Streptophyta</taxon>
        <taxon>Embryophyta</taxon>
        <taxon>Tracheophyta</taxon>
        <taxon>Spermatophyta</taxon>
        <taxon>Magnoliopsida</taxon>
        <taxon>eudicotyledons</taxon>
        <taxon>Gunneridae</taxon>
        <taxon>Pentapetalae</taxon>
        <taxon>rosids</taxon>
        <taxon>fabids</taxon>
        <taxon>Fabales</taxon>
        <taxon>Fabaceae</taxon>
        <taxon>Papilionoideae</taxon>
        <taxon>50 kb inversion clade</taxon>
        <taxon>dalbergioids sensu lato</taxon>
        <taxon>Dalbergieae</taxon>
        <taxon>Pterocarpus clade</taxon>
        <taxon>Stylosanthes</taxon>
    </lineage>
</organism>
<sequence>MLQVLTIHQGWGTEPVHAWTKPTNVPYCLASQLSIVNFKVYHGTKDDQELIAYILQEGLALKSISIGFGYVRVNSKKGQRMINFISNETIFVSVTSHP</sequence>
<name>A0ABU6Z2F0_9FABA</name>
<accession>A0ABU6Z2F0</accession>